<name>A0A443P1G9_9MAGN</name>
<evidence type="ECO:0000256" key="1">
    <source>
        <dbReference type="ARBA" id="ARBA00022741"/>
    </source>
</evidence>
<dbReference type="Pfam" id="PF20073">
    <property type="entry name" value="DUF6469"/>
    <property type="match status" value="1"/>
</dbReference>
<keyword evidence="4 5" id="KW-0067">ATP-binding</keyword>
<evidence type="ECO:0000256" key="4">
    <source>
        <dbReference type="ARBA" id="ARBA00022840"/>
    </source>
</evidence>
<dbReference type="Proteomes" id="UP000283530">
    <property type="component" value="Unassembled WGS sequence"/>
</dbReference>
<keyword evidence="2 5" id="KW-0378">Hydrolase</keyword>
<feature type="region of interest" description="Disordered" evidence="6">
    <location>
        <begin position="2707"/>
        <end position="2754"/>
    </location>
</feature>
<dbReference type="Pfam" id="PF13087">
    <property type="entry name" value="AAA_12"/>
    <property type="match status" value="1"/>
</dbReference>
<dbReference type="InterPro" id="IPR039904">
    <property type="entry name" value="TRANK1"/>
</dbReference>
<dbReference type="PROSITE" id="PS51198">
    <property type="entry name" value="UVRD_HELICASE_ATP_BIND"/>
    <property type="match status" value="1"/>
</dbReference>
<sequence>MIERREIDSGLLDLVLSWTVEDIFNEDRYRDKVEKIHERFLSVEKYLSSFIFPLIEETRAELCNSLEEVYDAPVAEIISMEESDARSELFYFIDICGWKSGSGIGGTNYKPRRGDIFVLSSMRIEAASDLSRQGVKYIFASVAGVEMDEEAQKGYKVKVSKSIEASSGMDNIRFAIYLTSITTNSRIWKGINLGTSMNSNLNIIQAEEAVCHTCFAEEKDAWANRVPHEFMSFDLNESQMGAISGAIVAAQCEHSYSMKLVKGPPGTGKTKTVGCLLSALINMNLRTLACAPTNIAVLELCSRLLWMVKVSRLHVDENGFSFCSLGDLVLFGNKDRMFVTDDLQEIFLDFRVKRLAECLAPLTGWRHMISSLILLLEDCVPKYHMFSENERSEEKIGFMVFLRDQFKAIACALGDCMRDLLIHLPRACFSKENIKNIFTLCNLLQAFGNLLHTKDVSDKELEELFSHDVLKNEDSSVTDAPTPDTIFVGSTRDALDKTRQECVSILKKLQGTLNLCHYAETTWLREYCLKNAALIFCTASSSSLLHYVEMKPLEVLVIDEAAQLKECESVIPLRLKGLRHVVLIGDEHQLPAMVRSEVSREAGFGRSLFERLSFLGHHKHLLNVQYRMHPAISSFPNAKFYDNQILDGPNVKKSSYKKNYLPGRLYGAYSFINIADGREEKEDTGNTLANTGKRISIGVVSPYSAQVEAITEKMLNKYEKCTSFSVKVKSIDGFQGGEEDIIILSTVRSNVNGTVGFLDSLNRTNVALTRARHCLWILGNAETLVRSNTIWEELFHDVRKRGCFFNADEDKGLAKAILDVKHELNQLDDLLDPNSILLSTARWKVLFSDDFRKSFSKLKSLQTRKAVIQALLRLADGCRPKSKNVNFPDAFQFAKQYRVRELYLIWMVDIVKNEEYIQVLRVWDILPLSEIPKLARRLDNIFAMYTDEYIDLCKMKCIEGKLEVPMTWKKGEDIIRYKKVCDAESQAAPGELDASDNMENSKVNESLLLMKFYSLSSGVVKHLLTANDGKEIELPFEVTDQEQEIIRFPSSTFILGRSGTGKTTVLTMKLIQKEQQHHISSKGLHVVKDITINVDSGKNEQREEVDLVKGKSLCQIFVTVSPKLSSAIRSHISRLHSFISGGDFSSSGDSIDMHDVTDSLSDFMDIPDSFIDISHKHFPLVLTFQKFLMMLDGTMENSFFFKFDCMKDLFPDKRAVSKSLAFQDFIQSKEINYERFVSVYWPHFNTQVTKKLDPSTVFTQIISHIKGGAEVGGIGDGKLSREEYVMLFESKGSILSREKRERIYDIFCDYERKKVANGEFDLSDFVTDLHRRLARDGYSGDKMDFVYIDEVQDLTMRQIALFKYVCRNFQEGFVFAGDTAQTIARGIDFRFQDIRSLFYKEFLSELRSGCKDRAKEKEISVSKIFHLNQNFRTHAGVLKLAQSVVELLYGFFPNSIDVLSPETSLIYGEAPVILDSGNDENAIITIFGSSGSTRDNVHGFGAEQVILVRDECDKSQVFEHVGKQALVLTIVECKGLEFQDVLLYNFFGASPLKNQWRVIYEYMKQQSLLDSSSPRAFPRFDRSKHNSLCSELKQLYVAITRTRQRLWICETAGEYSTPMFEFWEKLCLVQRRHLDSSLAQAMQAASSPEDWRLRGKKLFNEGNFEMATMCFDRAGDAVGEKWATAAGLYARADRIISTDLEMARDLLIKAAEIYESIEKAEKAAKCFMMLKDYKRAGILYRDKCGMSRLKEAGDCFLLEKCWSLAADVYARGKFFSECLSACTKGELFDAGLQYIEQWKENSSSDELEKIGEADKIKISFLEGCALHYLELGDTKHMMHFVKAFGSLDLIRNFLKSRNFLDELVAVEDEAGNYMEAADIARMKGNILLEAEMLGKAGNFENASRLILFYVVMNSLWAAGGKGWPLKKFQDKDVLLMKAKSLAEKASTSFYEFICADIDILSDQSYSLVTMSKQFCSARSHQNTQLQFFSERKIIDIHLQLEASKFYWESEIVSDVDNHTVKMMSQNYFSVETLMYFWNLWKEMIMKILSYLRLPSLPAENDFVSYEDFCLEYFGVRKKDKETTYIAINPDACWMNGNHESSIKRDDDLVSMDAPQFMRLAECFWVSEVFSVGMKVLDKLQLLHDFSAKKPLSFFQGSVILHMFEVARFLIEFESTDSRYYAGKLQKVISSCKQCFFQMVFPLYRERAITESMVGLYFCGTSMKILEEVLIDNLVPKNGKLTHGQIGRVVMLLFVSGSLSDDLCERIKSCLEQMPQWKALVEMLKTYLDCGYGRVSLVSKFQEALQSTFLASWNREYDYISPHCFMYLVECLLFLVSSLHCYRGSFFTTKLSFFEVFVCQNWKGSLSSGLVVPDEQSQSAIFKSLEFIGNIVQSLLFDKQGMRDWIRRYSYPNQFSYYQSLVLRLVVLVYLAHLNSEWDFPAMTQLLCSKNILFDLPQPFSGILQRSGFGRMKDKRQLLRNLADALATVGNSLMVVGTGSDRSKFSNLNAVFVSLEAIQCREDAIGLLFLKSPKAVKCNCNDHTLELEKADLRKLSSINIQTNGSKDPSTSNASTKECQDLGTRIENECGDIQSLYGKFWKTFDVSEPEKLGNPIDMGYLLPNASQIKLEVESSICFLNGAMTYVNENKLQQDHDGDRSREMECMLYELQRLSNALDMRDVELENNISTIGELLAKLRERRPRLEPFLDSLFLPSNNPKTQEPPKPTVDSSNQGKGNKAKENNKSRPKKKGKKKK</sequence>
<dbReference type="InterPro" id="IPR047187">
    <property type="entry name" value="SF1_C_Upf1"/>
</dbReference>
<dbReference type="InterPro" id="IPR045529">
    <property type="entry name" value="DUF6469"/>
</dbReference>
<feature type="binding site" evidence="5">
    <location>
        <begin position="1056"/>
        <end position="1063"/>
    </location>
    <ligand>
        <name>ATP</name>
        <dbReference type="ChEBI" id="CHEBI:30616"/>
    </ligand>
</feature>
<keyword evidence="3 5" id="KW-0347">Helicase</keyword>
<evidence type="ECO:0000256" key="6">
    <source>
        <dbReference type="SAM" id="MobiDB-lite"/>
    </source>
</evidence>
<evidence type="ECO:0000256" key="5">
    <source>
        <dbReference type="PROSITE-ProRule" id="PRU00560"/>
    </source>
</evidence>
<comment type="caution">
    <text evidence="8">The sequence shown here is derived from an EMBL/GenBank/DDBJ whole genome shotgun (WGS) entry which is preliminary data.</text>
</comment>
<gene>
    <name evidence="8" type="ORF">CKAN_01344700</name>
</gene>
<dbReference type="GO" id="GO:0005524">
    <property type="term" value="F:ATP binding"/>
    <property type="evidence" value="ECO:0007669"/>
    <property type="project" value="UniProtKB-UniRule"/>
</dbReference>
<feature type="compositionally biased region" description="Basic residues" evidence="6">
    <location>
        <begin position="2744"/>
        <end position="2754"/>
    </location>
</feature>
<dbReference type="GO" id="GO:0004386">
    <property type="term" value="F:helicase activity"/>
    <property type="evidence" value="ECO:0007669"/>
    <property type="project" value="UniProtKB-UniRule"/>
</dbReference>
<keyword evidence="9" id="KW-1185">Reference proteome</keyword>
<dbReference type="FunFam" id="3.40.50.300:FF:000326">
    <property type="entry name" value="P-loop containing nucleoside triphosphate hydrolase"/>
    <property type="match status" value="1"/>
</dbReference>
<dbReference type="SUPFAM" id="SSF52540">
    <property type="entry name" value="P-loop containing nucleoside triphosphate hydrolases"/>
    <property type="match status" value="2"/>
</dbReference>
<dbReference type="STRING" id="337451.A0A443P1G9"/>
<feature type="domain" description="UvrD-like helicase ATP-binding" evidence="7">
    <location>
        <begin position="1035"/>
        <end position="1434"/>
    </location>
</feature>
<reference evidence="8 9" key="1">
    <citation type="journal article" date="2019" name="Nat. Plants">
        <title>Stout camphor tree genome fills gaps in understanding of flowering plant genome evolution.</title>
        <authorList>
            <person name="Chaw S.M."/>
            <person name="Liu Y.C."/>
            <person name="Wu Y.W."/>
            <person name="Wang H.Y."/>
            <person name="Lin C.I."/>
            <person name="Wu C.S."/>
            <person name="Ke H.M."/>
            <person name="Chang L.Y."/>
            <person name="Hsu C.Y."/>
            <person name="Yang H.T."/>
            <person name="Sudianto E."/>
            <person name="Hsu M.H."/>
            <person name="Wu K.P."/>
            <person name="Wang L.N."/>
            <person name="Leebens-Mack J.H."/>
            <person name="Tsai I.J."/>
        </authorList>
    </citation>
    <scope>NUCLEOTIDE SEQUENCE [LARGE SCALE GENOMIC DNA]</scope>
    <source>
        <strain evidence="9">cv. Chaw 1501</strain>
        <tissue evidence="8">Young leaves</tissue>
    </source>
</reference>
<evidence type="ECO:0000313" key="8">
    <source>
        <dbReference type="EMBL" id="RWR84625.1"/>
    </source>
</evidence>
<dbReference type="GO" id="GO:0005694">
    <property type="term" value="C:chromosome"/>
    <property type="evidence" value="ECO:0007669"/>
    <property type="project" value="UniProtKB-ARBA"/>
</dbReference>
<dbReference type="PANTHER" id="PTHR21529:SF4">
    <property type="entry name" value="TPR AND ANKYRIN REPEAT-CONTAINING PROTEIN 1"/>
    <property type="match status" value="1"/>
</dbReference>
<dbReference type="InterPro" id="IPR014016">
    <property type="entry name" value="UvrD-like_ATP-bd"/>
</dbReference>
<dbReference type="InterPro" id="IPR027417">
    <property type="entry name" value="P-loop_NTPase"/>
</dbReference>
<evidence type="ECO:0000256" key="2">
    <source>
        <dbReference type="ARBA" id="ARBA00022801"/>
    </source>
</evidence>
<protein>
    <submittedName>
        <fullName evidence="8">UvrD-like protein Helicase</fullName>
    </submittedName>
</protein>
<dbReference type="OrthoDB" id="3156807at2759"/>
<evidence type="ECO:0000256" key="3">
    <source>
        <dbReference type="ARBA" id="ARBA00022806"/>
    </source>
</evidence>
<accession>A0A443P1G9</accession>
<keyword evidence="1 5" id="KW-0547">Nucleotide-binding</keyword>
<organism evidence="8 9">
    <name type="scientific">Cinnamomum micranthum f. kanehirae</name>
    <dbReference type="NCBI Taxonomy" id="337451"/>
    <lineage>
        <taxon>Eukaryota</taxon>
        <taxon>Viridiplantae</taxon>
        <taxon>Streptophyta</taxon>
        <taxon>Embryophyta</taxon>
        <taxon>Tracheophyta</taxon>
        <taxon>Spermatophyta</taxon>
        <taxon>Magnoliopsida</taxon>
        <taxon>Magnoliidae</taxon>
        <taxon>Laurales</taxon>
        <taxon>Lauraceae</taxon>
        <taxon>Cinnamomum</taxon>
    </lineage>
</organism>
<proteinExistence type="predicted"/>
<dbReference type="EMBL" id="QPKB01000005">
    <property type="protein sequence ID" value="RWR84625.1"/>
    <property type="molecule type" value="Genomic_DNA"/>
</dbReference>
<evidence type="ECO:0000313" key="9">
    <source>
        <dbReference type="Proteomes" id="UP000283530"/>
    </source>
</evidence>
<dbReference type="PANTHER" id="PTHR21529">
    <property type="entry name" value="MAMMARY TURMOR VIRUS RECEPTOR HOMOLOG 1, 2 MTVR1, 2"/>
    <property type="match status" value="1"/>
</dbReference>
<dbReference type="CDD" id="cd18808">
    <property type="entry name" value="SF1_C_Upf1"/>
    <property type="match status" value="1"/>
</dbReference>
<dbReference type="Pfam" id="PF00580">
    <property type="entry name" value="UvrD-helicase"/>
    <property type="match status" value="1"/>
</dbReference>
<dbReference type="GO" id="GO:0016787">
    <property type="term" value="F:hydrolase activity"/>
    <property type="evidence" value="ECO:0007669"/>
    <property type="project" value="UniProtKB-UniRule"/>
</dbReference>
<evidence type="ECO:0000259" key="7">
    <source>
        <dbReference type="PROSITE" id="PS51198"/>
    </source>
</evidence>
<dbReference type="InterPro" id="IPR041679">
    <property type="entry name" value="DNA2/NAM7-like_C"/>
</dbReference>
<dbReference type="Pfam" id="PF13086">
    <property type="entry name" value="AAA_11"/>
    <property type="match status" value="1"/>
</dbReference>
<dbReference type="Gene3D" id="3.40.50.300">
    <property type="entry name" value="P-loop containing nucleotide triphosphate hydrolases"/>
    <property type="match status" value="4"/>
</dbReference>
<dbReference type="InterPro" id="IPR041677">
    <property type="entry name" value="DNA2/NAM7_AAA_11"/>
</dbReference>